<dbReference type="AlphaFoldDB" id="A0A9D1UKQ9"/>
<dbReference type="InterPro" id="IPR018197">
    <property type="entry name" value="Glycerate_kinase_RE-like"/>
</dbReference>
<dbReference type="GO" id="GO:0031388">
    <property type="term" value="P:organic acid phosphorylation"/>
    <property type="evidence" value="ECO:0007669"/>
    <property type="project" value="UniProtKB-UniRule"/>
</dbReference>
<dbReference type="GO" id="GO:0008887">
    <property type="term" value="F:glycerate kinase activity"/>
    <property type="evidence" value="ECO:0007669"/>
    <property type="project" value="UniProtKB-UniRule"/>
</dbReference>
<comment type="similarity">
    <text evidence="1 4">Belongs to the glycerate kinase type-1 family.</text>
</comment>
<dbReference type="Gene3D" id="3.90.1510.10">
    <property type="entry name" value="Glycerate kinase, domain 2"/>
    <property type="match status" value="1"/>
</dbReference>
<dbReference type="Gene3D" id="3.40.50.10350">
    <property type="entry name" value="Glycerate kinase, domain 1"/>
    <property type="match status" value="1"/>
</dbReference>
<dbReference type="Pfam" id="PF02595">
    <property type="entry name" value="Gly_kinase"/>
    <property type="match status" value="1"/>
</dbReference>
<comment type="caution">
    <text evidence="5">The sequence shown here is derived from an EMBL/GenBank/DDBJ whole genome shotgun (WGS) entry which is preliminary data.</text>
</comment>
<reference evidence="5" key="1">
    <citation type="journal article" date="2021" name="PeerJ">
        <title>Extensive microbial diversity within the chicken gut microbiome revealed by metagenomics and culture.</title>
        <authorList>
            <person name="Gilroy R."/>
            <person name="Ravi A."/>
            <person name="Getino M."/>
            <person name="Pursley I."/>
            <person name="Horton D.L."/>
            <person name="Alikhan N.F."/>
            <person name="Baker D."/>
            <person name="Gharbi K."/>
            <person name="Hall N."/>
            <person name="Watson M."/>
            <person name="Adriaenssens E.M."/>
            <person name="Foster-Nyarko E."/>
            <person name="Jarju S."/>
            <person name="Secka A."/>
            <person name="Antonio M."/>
            <person name="Oren A."/>
            <person name="Chaudhuri R.R."/>
            <person name="La Ragione R."/>
            <person name="Hildebrand F."/>
            <person name="Pallen M.J."/>
        </authorList>
    </citation>
    <scope>NUCLEOTIDE SEQUENCE</scope>
    <source>
        <strain evidence="5">CHK32-1732</strain>
    </source>
</reference>
<dbReference type="InterPro" id="IPR004381">
    <property type="entry name" value="Glycerate_kinase"/>
</dbReference>
<evidence type="ECO:0000256" key="4">
    <source>
        <dbReference type="PIRNR" id="PIRNR006078"/>
    </source>
</evidence>
<name>A0A9D1UKQ9_9CORY</name>
<keyword evidence="3 4" id="KW-0418">Kinase</keyword>
<protein>
    <submittedName>
        <fullName evidence="5">Glycerate kinase</fullName>
    </submittedName>
</protein>
<proteinExistence type="inferred from homology"/>
<accession>A0A9D1UKQ9</accession>
<dbReference type="InterPro" id="IPR018193">
    <property type="entry name" value="Glyc_kinase_flavodox-like_fold"/>
</dbReference>
<evidence type="ECO:0000256" key="1">
    <source>
        <dbReference type="ARBA" id="ARBA00006284"/>
    </source>
</evidence>
<gene>
    <name evidence="5" type="ORF">H9870_04915</name>
</gene>
<sequence>MATVLVCCDKFKGSATSAEVNAALAKGLTSTGHQVLTSPLADGGDGTLEVFDELGYQRVEATVRGSDGQSVRAEYCLHAGEQTAVIEVARICGLDMVAVNSQTPPVDAAVKAGSWGVGDALIDAMDRGVRQVILTLGGSATTDAGMGLAAALGVVFHDASGRPVDDVAAKGRIVSADLGGMDPRVADLKVVLASDVRNPLCGPDGAAAVFGPQKGLTPDAAPVVDAGISSLAEVVMSATGRQDVATLPGSGAAGGLGFMGIVLLGAELRTGVDLVLEKIGFTELLGQADLVVTGEGRIDTQTLSGKAPAGVAERARAEGVPVVAVCGQNLLGESDGAMGTDLFEKIYTLTDIEPDVASCIRNPAPLLEDIGVQIAEGVENFPSF</sequence>
<dbReference type="PANTHER" id="PTHR21599">
    <property type="entry name" value="GLYCERATE KINASE"/>
    <property type="match status" value="1"/>
</dbReference>
<dbReference type="Proteomes" id="UP000824190">
    <property type="component" value="Unassembled WGS sequence"/>
</dbReference>
<evidence type="ECO:0000256" key="2">
    <source>
        <dbReference type="ARBA" id="ARBA00022679"/>
    </source>
</evidence>
<evidence type="ECO:0000313" key="6">
    <source>
        <dbReference type="Proteomes" id="UP000824190"/>
    </source>
</evidence>
<evidence type="ECO:0000313" key="5">
    <source>
        <dbReference type="EMBL" id="HIW90988.1"/>
    </source>
</evidence>
<organism evidence="5 6">
    <name type="scientific">Candidatus Corynebacterium avicola</name>
    <dbReference type="NCBI Taxonomy" id="2838527"/>
    <lineage>
        <taxon>Bacteria</taxon>
        <taxon>Bacillati</taxon>
        <taxon>Actinomycetota</taxon>
        <taxon>Actinomycetes</taxon>
        <taxon>Mycobacteriales</taxon>
        <taxon>Corynebacteriaceae</taxon>
        <taxon>Corynebacterium</taxon>
    </lineage>
</organism>
<dbReference type="NCBIfam" id="TIGR00045">
    <property type="entry name" value="glycerate kinase"/>
    <property type="match status" value="1"/>
</dbReference>
<dbReference type="SUPFAM" id="SSF110738">
    <property type="entry name" value="Glycerate kinase I"/>
    <property type="match status" value="1"/>
</dbReference>
<dbReference type="InterPro" id="IPR036129">
    <property type="entry name" value="Glycerate_kinase_sf"/>
</dbReference>
<reference evidence="5" key="2">
    <citation type="submission" date="2021-04" db="EMBL/GenBank/DDBJ databases">
        <authorList>
            <person name="Gilroy R."/>
        </authorList>
    </citation>
    <scope>NUCLEOTIDE SEQUENCE</scope>
    <source>
        <strain evidence="5">CHK32-1732</strain>
    </source>
</reference>
<evidence type="ECO:0000256" key="3">
    <source>
        <dbReference type="ARBA" id="ARBA00022777"/>
    </source>
</evidence>
<dbReference type="PIRSF" id="PIRSF006078">
    <property type="entry name" value="GlxK"/>
    <property type="match status" value="1"/>
</dbReference>
<dbReference type="PANTHER" id="PTHR21599:SF0">
    <property type="entry name" value="GLYCERATE KINASE"/>
    <property type="match status" value="1"/>
</dbReference>
<dbReference type="EMBL" id="DXGC01000046">
    <property type="protein sequence ID" value="HIW90988.1"/>
    <property type="molecule type" value="Genomic_DNA"/>
</dbReference>
<keyword evidence="2 4" id="KW-0808">Transferase</keyword>